<comment type="caution">
    <text evidence="1">The sequence shown here is derived from an EMBL/GenBank/DDBJ whole genome shotgun (WGS) entry which is preliminary data.</text>
</comment>
<name>A0A484G9F0_COLOR</name>
<dbReference type="EMBL" id="AMCV02000001">
    <property type="protein sequence ID" value="TDZ26267.1"/>
    <property type="molecule type" value="Genomic_DNA"/>
</dbReference>
<gene>
    <name evidence="1" type="ORF">Cob_v000161</name>
</gene>
<organism evidence="1 2">
    <name type="scientific">Colletotrichum orbiculare (strain 104-T / ATCC 96160 / CBS 514.97 / LARS 414 / MAFF 240422)</name>
    <name type="common">Cucumber anthracnose fungus</name>
    <name type="synonym">Colletotrichum lagenarium</name>
    <dbReference type="NCBI Taxonomy" id="1213857"/>
    <lineage>
        <taxon>Eukaryota</taxon>
        <taxon>Fungi</taxon>
        <taxon>Dikarya</taxon>
        <taxon>Ascomycota</taxon>
        <taxon>Pezizomycotina</taxon>
        <taxon>Sordariomycetes</taxon>
        <taxon>Hypocreomycetidae</taxon>
        <taxon>Glomerellales</taxon>
        <taxon>Glomerellaceae</taxon>
        <taxon>Colletotrichum</taxon>
        <taxon>Colletotrichum orbiculare species complex</taxon>
    </lineage>
</organism>
<dbReference type="Proteomes" id="UP000014480">
    <property type="component" value="Unassembled WGS sequence"/>
</dbReference>
<dbReference type="AlphaFoldDB" id="A0A484G9F0"/>
<evidence type="ECO:0000313" key="1">
    <source>
        <dbReference type="EMBL" id="TDZ26267.1"/>
    </source>
</evidence>
<keyword evidence="2" id="KW-1185">Reference proteome</keyword>
<proteinExistence type="predicted"/>
<reference evidence="2" key="1">
    <citation type="journal article" date="2013" name="New Phytol.">
        <title>Comparative genomic and transcriptomic analyses reveal the hemibiotrophic stage shift of Colletotrichum fungi.</title>
        <authorList>
            <person name="Gan P."/>
            <person name="Ikeda K."/>
            <person name="Irieda H."/>
            <person name="Narusaka M."/>
            <person name="O'Connell R.J."/>
            <person name="Narusaka Y."/>
            <person name="Takano Y."/>
            <person name="Kubo Y."/>
            <person name="Shirasu K."/>
        </authorList>
    </citation>
    <scope>NUCLEOTIDE SEQUENCE [LARGE SCALE GENOMIC DNA]</scope>
    <source>
        <strain evidence="2">104-T / ATCC 96160 / CBS 514.97 / LARS 414 / MAFF 240422</strain>
    </source>
</reference>
<accession>A0A484G9F0</accession>
<evidence type="ECO:0000313" key="2">
    <source>
        <dbReference type="Proteomes" id="UP000014480"/>
    </source>
</evidence>
<sequence length="91" mass="10254">MKPFDAADSQDEHRLLLTKTFVIWIWKLGELNPALQPSTNTKYTLPTIQVSWDDLEFDAGLVLVLLQLPGSLSTRYAYYGGKHLDSRSSGL</sequence>
<protein>
    <submittedName>
        <fullName evidence="1">Uncharacterized protein</fullName>
    </submittedName>
</protein>
<reference evidence="2" key="2">
    <citation type="journal article" date="2019" name="Mol. Plant Microbe Interact.">
        <title>Genome sequence resources for four phytopathogenic fungi from the Colletotrichum orbiculare species complex.</title>
        <authorList>
            <person name="Gan P."/>
            <person name="Tsushima A."/>
            <person name="Narusaka M."/>
            <person name="Narusaka Y."/>
            <person name="Takano Y."/>
            <person name="Kubo Y."/>
            <person name="Shirasu K."/>
        </authorList>
    </citation>
    <scope>GENOME REANNOTATION</scope>
    <source>
        <strain evidence="2">104-T / ATCC 96160 / CBS 514.97 / LARS 414 / MAFF 240422</strain>
    </source>
</reference>